<evidence type="ECO:0000256" key="12">
    <source>
        <dbReference type="ARBA" id="ARBA00022843"/>
    </source>
</evidence>
<dbReference type="GeneTree" id="ENSGT00940000155837"/>
<dbReference type="GO" id="GO:0003777">
    <property type="term" value="F:microtubule motor activity"/>
    <property type="evidence" value="ECO:0007669"/>
    <property type="project" value="InterPro"/>
</dbReference>
<evidence type="ECO:0000256" key="3">
    <source>
        <dbReference type="ARBA" id="ARBA00004476"/>
    </source>
</evidence>
<feature type="compositionally biased region" description="Basic and acidic residues" evidence="23">
    <location>
        <begin position="713"/>
        <end position="723"/>
    </location>
</feature>
<keyword evidence="12" id="KW-0832">Ubl conjugation</keyword>
<comment type="function">
    <text evidence="18">Component of the centralspindlin complex that serves as a microtubule-dependent and Rho-mediated signaling required for the myosin contractile ring formation during the cell cycle cytokinesis. Essential for cytokinesis in Rho-mediated signaling. Required for the localization of ECT2 to the central spindle. Plus-end-directed motor enzyme that moves antiparallel microtubules in vitro.</text>
</comment>
<keyword evidence="4" id="KW-0963">Cytoplasm</keyword>
<proteinExistence type="inferred from homology"/>
<keyword evidence="17" id="KW-0131">Cell cycle</keyword>
<dbReference type="Gene3D" id="3.40.850.10">
    <property type="entry name" value="Kinesin motor domain"/>
    <property type="match status" value="1"/>
</dbReference>
<keyword evidence="14 20" id="KW-0505">Motor protein</keyword>
<feature type="region of interest" description="Disordered" evidence="23">
    <location>
        <begin position="666"/>
        <end position="729"/>
    </location>
</feature>
<evidence type="ECO:0000256" key="5">
    <source>
        <dbReference type="ARBA" id="ARBA00022499"/>
    </source>
</evidence>
<dbReference type="Ensembl" id="ENSPMRT00000034288.1">
    <property type="protein sequence ID" value="ENSPMRP00000032332.1"/>
    <property type="gene ID" value="ENSPMRG00000020721.1"/>
</dbReference>
<evidence type="ECO:0000256" key="22">
    <source>
        <dbReference type="SAM" id="Coils"/>
    </source>
</evidence>
<keyword evidence="13 22" id="KW-0175">Coiled coil</keyword>
<dbReference type="PANTHER" id="PTHR24115">
    <property type="entry name" value="KINESIN-RELATED"/>
    <property type="match status" value="1"/>
</dbReference>
<evidence type="ECO:0000256" key="17">
    <source>
        <dbReference type="ARBA" id="ARBA00023306"/>
    </source>
</evidence>
<evidence type="ECO:0000256" key="10">
    <source>
        <dbReference type="ARBA" id="ARBA00022776"/>
    </source>
</evidence>
<dbReference type="InterPro" id="IPR001752">
    <property type="entry name" value="Kinesin_motor_dom"/>
</dbReference>
<keyword evidence="10" id="KW-0498">Mitosis</keyword>
<keyword evidence="9 20" id="KW-0547">Nucleotide-binding</keyword>
<evidence type="ECO:0000256" key="8">
    <source>
        <dbReference type="ARBA" id="ARBA00022701"/>
    </source>
</evidence>
<keyword evidence="16" id="KW-0539">Nucleus</keyword>
<dbReference type="GO" id="GO:0005634">
    <property type="term" value="C:nucleus"/>
    <property type="evidence" value="ECO:0007669"/>
    <property type="project" value="UniProtKB-SubCell"/>
</dbReference>
<feature type="binding site" evidence="20">
    <location>
        <begin position="135"/>
        <end position="142"/>
    </location>
    <ligand>
        <name>ATP</name>
        <dbReference type="ChEBI" id="CHEBI:30616"/>
    </ligand>
</feature>
<evidence type="ECO:0000313" key="25">
    <source>
        <dbReference type="Ensembl" id="ENSPMRP00000032332.1"/>
    </source>
</evidence>
<dbReference type="GO" id="GO:0007018">
    <property type="term" value="P:microtubule-based movement"/>
    <property type="evidence" value="ECO:0007669"/>
    <property type="project" value="InterPro"/>
</dbReference>
<dbReference type="InterPro" id="IPR032384">
    <property type="entry name" value="Kif23_Arf-bd"/>
</dbReference>
<dbReference type="GO" id="GO:0005819">
    <property type="term" value="C:spindle"/>
    <property type="evidence" value="ECO:0007669"/>
    <property type="project" value="UniProtKB-SubCell"/>
</dbReference>
<dbReference type="PRINTS" id="PR00380">
    <property type="entry name" value="KINESINHEAVY"/>
</dbReference>
<dbReference type="CDD" id="cd01368">
    <property type="entry name" value="KISc_KIF23_like"/>
    <property type="match status" value="1"/>
</dbReference>
<dbReference type="GO" id="GO:0005524">
    <property type="term" value="F:ATP binding"/>
    <property type="evidence" value="ECO:0007669"/>
    <property type="project" value="UniProtKB-UniRule"/>
</dbReference>
<dbReference type="GO" id="GO:0051256">
    <property type="term" value="P:mitotic spindle midzone assembly"/>
    <property type="evidence" value="ECO:0007669"/>
    <property type="project" value="TreeGrafter"/>
</dbReference>
<keyword evidence="26" id="KW-1185">Reference proteome</keyword>
<keyword evidence="8 21" id="KW-0493">Microtubule</keyword>
<evidence type="ECO:0000256" key="18">
    <source>
        <dbReference type="ARBA" id="ARBA00058317"/>
    </source>
</evidence>
<reference evidence="25" key="2">
    <citation type="submission" date="2025-08" db="UniProtKB">
        <authorList>
            <consortium name="Ensembl"/>
        </authorList>
    </citation>
    <scope>IDENTIFICATION</scope>
</reference>
<comment type="similarity">
    <text evidence="20 21">Belongs to the TRAFAC class myosin-kinesin ATPase superfamily. Kinesin family.</text>
</comment>
<evidence type="ECO:0000256" key="14">
    <source>
        <dbReference type="ARBA" id="ARBA00023175"/>
    </source>
</evidence>
<dbReference type="Pfam" id="PF16540">
    <property type="entry name" value="MKLP1_Arf_bdg"/>
    <property type="match status" value="1"/>
</dbReference>
<evidence type="ECO:0000256" key="9">
    <source>
        <dbReference type="ARBA" id="ARBA00022741"/>
    </source>
</evidence>
<evidence type="ECO:0000256" key="1">
    <source>
        <dbReference type="ARBA" id="ARBA00004123"/>
    </source>
</evidence>
<dbReference type="GO" id="GO:0008017">
    <property type="term" value="F:microtubule binding"/>
    <property type="evidence" value="ECO:0007669"/>
    <property type="project" value="InterPro"/>
</dbReference>
<reference evidence="25" key="3">
    <citation type="submission" date="2025-09" db="UniProtKB">
        <authorList>
            <consortium name="Ensembl"/>
        </authorList>
    </citation>
    <scope>IDENTIFICATION</scope>
</reference>
<dbReference type="InterPro" id="IPR027417">
    <property type="entry name" value="P-loop_NTPase"/>
</dbReference>
<evidence type="ECO:0000256" key="2">
    <source>
        <dbReference type="ARBA" id="ARBA00004186"/>
    </source>
</evidence>
<evidence type="ECO:0000256" key="11">
    <source>
        <dbReference type="ARBA" id="ARBA00022840"/>
    </source>
</evidence>
<protein>
    <recommendedName>
        <fullName evidence="21">Kinesin-like protein</fullName>
    </recommendedName>
</protein>
<evidence type="ECO:0000256" key="6">
    <source>
        <dbReference type="ARBA" id="ARBA00022553"/>
    </source>
</evidence>
<dbReference type="Proteomes" id="UP000472272">
    <property type="component" value="Chromosome 14"/>
</dbReference>
<comment type="subcellular location">
    <subcellularLocation>
        <location evidence="2">Cytoplasm</location>
        <location evidence="2">Cytoskeleton</location>
        <location evidence="2">Spindle</location>
    </subcellularLocation>
    <subcellularLocation>
        <location evidence="3">Midbody</location>
        <location evidence="3">Midbody ring</location>
    </subcellularLocation>
    <subcellularLocation>
        <location evidence="1">Nucleus</location>
    </subcellularLocation>
</comment>
<dbReference type="InterPro" id="IPR019821">
    <property type="entry name" value="Kinesin_motor_CS"/>
</dbReference>
<evidence type="ECO:0000256" key="7">
    <source>
        <dbReference type="ARBA" id="ARBA00022618"/>
    </source>
</evidence>
<evidence type="ECO:0000256" key="13">
    <source>
        <dbReference type="ARBA" id="ARBA00023054"/>
    </source>
</evidence>
<keyword evidence="7" id="KW-0132">Cell division</keyword>
<dbReference type="PANTHER" id="PTHR24115:SF600">
    <property type="entry name" value="KINESIN-LIKE PROTEIN KIF23"/>
    <property type="match status" value="1"/>
</dbReference>
<dbReference type="FunFam" id="2.60.40.4330:FF:000001">
    <property type="entry name" value="Kinesin-like protein"/>
    <property type="match status" value="1"/>
</dbReference>
<feature type="compositionally biased region" description="Basic and acidic residues" evidence="23">
    <location>
        <begin position="672"/>
        <end position="689"/>
    </location>
</feature>
<evidence type="ECO:0000259" key="24">
    <source>
        <dbReference type="PROSITE" id="PS50067"/>
    </source>
</evidence>
<sequence length="859" mass="98486">MPFKLLEAVFVWSSLGFFQKHLLYFCKPWVPPPQPAVLVLLFWLPTLFPQVYCRLRPLSVPDQECCVKVINTTTVQVHPPDGYRIFRNGEYKEVQYSFKEVFNIGGTQKHVFDVVAKPLVDDLIHGKNGLLFTYGVTGSGKTYTMTGSPGDGGLLPRCLDMIFNSIGSLQAKRYVFKLDDKNGVEVQCDVDALLERQKREVFQTPKTPSSKRQIDPEIADMINVQNNCKAEEVDEDNVYSVFVSYIEIYNNYIYDLLDEGPFDPIKPKLPQSKILREDQNHNMYVAGCTEVEVKSTEEAFEVFWRGQKKRRIANTQLNRESSRSHSVFLIKLAQAPLDASGDNVLQDRELITFSQLSLVDLAGSERTNRTKAEGNRLREAGNINQSLMTLRTCIEALRENQTYGTNKMVPYRDSKLTHLFKNYFDGEGKVRMIVCVNPKAEDYDESLQVLRFAELTQEVEVARPAEKPVCGLIPGRRFKNQRSITEVLLQNFPPMSSCELLDIHDDQTLPRLIEVLEKRHRIRQMLSEEFSKNGMLQELDSSIVSKENYAQVKMAERDKFIAAQKTEIERLEKKAKTLEYKIEILEKTTTIYEEEKRNLQQELESKSQKLQRQVSDKRRLEARLQGMVTETTMKWEKECERRVAAKQLEMQNKLWVKDEKLKQLKAIVTEPKGSKPERPSREKDREKPLQRSLSPPPVPNAPPVRIRHRRSRSAGERWVDHKPPSNVQTETVMQPHVPHSITVAAANEKALAKCDKYMLTHQELASDGEIETKLIKGDVYKTRGGGQAVQFTEIETLKQESPTGRKRRSSPSSRSPAEEGTESEWTDVETRCSVAVEMKAGSHLGPGYQHHAQPKRRKP</sequence>
<keyword evidence="5" id="KW-1017">Isopeptide bond</keyword>
<evidence type="ECO:0000256" key="15">
    <source>
        <dbReference type="ARBA" id="ARBA00023212"/>
    </source>
</evidence>
<dbReference type="Gene3D" id="2.60.40.4330">
    <property type="entry name" value="Kinesin-like protein Kif23, Arf6-interacting domain"/>
    <property type="match status" value="1"/>
</dbReference>
<dbReference type="InterPro" id="IPR036961">
    <property type="entry name" value="Kinesin_motor_dom_sf"/>
</dbReference>
<dbReference type="InterPro" id="IPR038105">
    <property type="entry name" value="Kif23_Arf-bd_sf"/>
</dbReference>
<evidence type="ECO:0000256" key="4">
    <source>
        <dbReference type="ARBA" id="ARBA00022490"/>
    </source>
</evidence>
<dbReference type="Pfam" id="PF00225">
    <property type="entry name" value="Kinesin"/>
    <property type="match status" value="1"/>
</dbReference>
<dbReference type="PROSITE" id="PS50067">
    <property type="entry name" value="KINESIN_MOTOR_2"/>
    <property type="match status" value="1"/>
</dbReference>
<keyword evidence="11 20" id="KW-0067">ATP-binding</keyword>
<comment type="subunit">
    <text evidence="19">Heterotetramer of two molecules each of RACGAP1 and KIF23. Found in the centralspindlin complex. Interacts with RACGAP1; the interaction is direct. Interacts with ECT2 and PRC1. Interacts with ANXA11 during cytokinesis. Interacts with BIRC6/bruce and USP8/UBPY. Interacts with ARF6, forming heterodimers and heterotetramers.</text>
</comment>
<feature type="coiled-coil region" evidence="22">
    <location>
        <begin position="561"/>
        <end position="623"/>
    </location>
</feature>
<dbReference type="GO" id="GO:0051301">
    <property type="term" value="P:cell division"/>
    <property type="evidence" value="ECO:0007669"/>
    <property type="project" value="UniProtKB-KW"/>
</dbReference>
<feature type="region of interest" description="Disordered" evidence="23">
    <location>
        <begin position="795"/>
        <end position="859"/>
    </location>
</feature>
<name>A0A670KBZ1_PODMU</name>
<dbReference type="GO" id="GO:0005874">
    <property type="term" value="C:microtubule"/>
    <property type="evidence" value="ECO:0007669"/>
    <property type="project" value="UniProtKB-KW"/>
</dbReference>
<dbReference type="SMART" id="SM00129">
    <property type="entry name" value="KISc"/>
    <property type="match status" value="1"/>
</dbReference>
<evidence type="ECO:0000256" key="19">
    <source>
        <dbReference type="ARBA" id="ARBA00066079"/>
    </source>
</evidence>
<dbReference type="GO" id="GO:0090543">
    <property type="term" value="C:Flemming body"/>
    <property type="evidence" value="ECO:0007669"/>
    <property type="project" value="UniProtKB-SubCell"/>
</dbReference>
<dbReference type="SUPFAM" id="SSF52540">
    <property type="entry name" value="P-loop containing nucleoside triphosphate hydrolases"/>
    <property type="match status" value="1"/>
</dbReference>
<dbReference type="GO" id="GO:0005871">
    <property type="term" value="C:kinesin complex"/>
    <property type="evidence" value="ECO:0007669"/>
    <property type="project" value="TreeGrafter"/>
</dbReference>
<dbReference type="AlphaFoldDB" id="A0A670KBZ1"/>
<organism evidence="25 26">
    <name type="scientific">Podarcis muralis</name>
    <name type="common">Wall lizard</name>
    <name type="synonym">Lacerta muralis</name>
    <dbReference type="NCBI Taxonomy" id="64176"/>
    <lineage>
        <taxon>Eukaryota</taxon>
        <taxon>Metazoa</taxon>
        <taxon>Chordata</taxon>
        <taxon>Craniata</taxon>
        <taxon>Vertebrata</taxon>
        <taxon>Euteleostomi</taxon>
        <taxon>Lepidosauria</taxon>
        <taxon>Squamata</taxon>
        <taxon>Bifurcata</taxon>
        <taxon>Unidentata</taxon>
        <taxon>Episquamata</taxon>
        <taxon>Laterata</taxon>
        <taxon>Lacertibaenia</taxon>
        <taxon>Lacertidae</taxon>
        <taxon>Podarcis</taxon>
    </lineage>
</organism>
<accession>A0A670KBZ1</accession>
<feature type="domain" description="Kinesin motor" evidence="24">
    <location>
        <begin position="48"/>
        <end position="459"/>
    </location>
</feature>
<keyword evidence="15" id="KW-0206">Cytoskeleton</keyword>
<dbReference type="PROSITE" id="PS00411">
    <property type="entry name" value="KINESIN_MOTOR_1"/>
    <property type="match status" value="1"/>
</dbReference>
<keyword evidence="6" id="KW-0597">Phosphoprotein</keyword>
<evidence type="ECO:0000256" key="23">
    <source>
        <dbReference type="SAM" id="MobiDB-lite"/>
    </source>
</evidence>
<evidence type="ECO:0000256" key="21">
    <source>
        <dbReference type="RuleBase" id="RU000394"/>
    </source>
</evidence>
<dbReference type="InterPro" id="IPR027640">
    <property type="entry name" value="Kinesin-like_fam"/>
</dbReference>
<reference evidence="25 26" key="1">
    <citation type="journal article" date="2019" name="Proc. Natl. Acad. Sci. U.S.A.">
        <title>Regulatory changes in pterin and carotenoid genes underlie balanced color polymorphisms in the wall lizard.</title>
        <authorList>
            <person name="Andrade P."/>
            <person name="Pinho C."/>
            <person name="Perez I de Lanuza G."/>
            <person name="Afonso S."/>
            <person name="Brejcha J."/>
            <person name="Rubin C.J."/>
            <person name="Wallerman O."/>
            <person name="Pereira P."/>
            <person name="Sabatino S.J."/>
            <person name="Bellati A."/>
            <person name="Pellitteri-Rosa D."/>
            <person name="Bosakova Z."/>
            <person name="Bunikis I."/>
            <person name="Carretero M.A."/>
            <person name="Feiner N."/>
            <person name="Marsik P."/>
            <person name="Pauperio F."/>
            <person name="Salvi D."/>
            <person name="Soler L."/>
            <person name="While G.M."/>
            <person name="Uller T."/>
            <person name="Font E."/>
            <person name="Andersson L."/>
            <person name="Carneiro M."/>
        </authorList>
    </citation>
    <scope>NUCLEOTIDE SEQUENCE</scope>
</reference>
<evidence type="ECO:0000256" key="20">
    <source>
        <dbReference type="PROSITE-ProRule" id="PRU00283"/>
    </source>
</evidence>
<evidence type="ECO:0000256" key="16">
    <source>
        <dbReference type="ARBA" id="ARBA00023242"/>
    </source>
</evidence>
<dbReference type="GO" id="GO:0016887">
    <property type="term" value="F:ATP hydrolysis activity"/>
    <property type="evidence" value="ECO:0007669"/>
    <property type="project" value="TreeGrafter"/>
</dbReference>
<evidence type="ECO:0000313" key="26">
    <source>
        <dbReference type="Proteomes" id="UP000472272"/>
    </source>
</evidence>